<evidence type="ECO:0000313" key="2">
    <source>
        <dbReference type="EMBL" id="KKN90745.1"/>
    </source>
</evidence>
<keyword evidence="1" id="KW-0812">Transmembrane</keyword>
<gene>
    <name evidence="2" type="ORF">LCGC14_0223280</name>
</gene>
<sequence length="82" mass="9418">MPTQIIKPKPITQLIEKWKYCPKFRNNLLYGSIIGLVGCVAYWKTYKHIGKTAAWIPSIILKGIGSVLLYRAYKGFKECTVR</sequence>
<keyword evidence="1" id="KW-1133">Transmembrane helix</keyword>
<comment type="caution">
    <text evidence="2">The sequence shown here is derived from an EMBL/GenBank/DDBJ whole genome shotgun (WGS) entry which is preliminary data.</text>
</comment>
<accession>A0A0F9UC37</accession>
<organism evidence="2">
    <name type="scientific">marine sediment metagenome</name>
    <dbReference type="NCBI Taxonomy" id="412755"/>
    <lineage>
        <taxon>unclassified sequences</taxon>
        <taxon>metagenomes</taxon>
        <taxon>ecological metagenomes</taxon>
    </lineage>
</organism>
<reference evidence="2" key="1">
    <citation type="journal article" date="2015" name="Nature">
        <title>Complex archaea that bridge the gap between prokaryotes and eukaryotes.</title>
        <authorList>
            <person name="Spang A."/>
            <person name="Saw J.H."/>
            <person name="Jorgensen S.L."/>
            <person name="Zaremba-Niedzwiedzka K."/>
            <person name="Martijn J."/>
            <person name="Lind A.E."/>
            <person name="van Eijk R."/>
            <person name="Schleper C."/>
            <person name="Guy L."/>
            <person name="Ettema T.J."/>
        </authorList>
    </citation>
    <scope>NUCLEOTIDE SEQUENCE</scope>
</reference>
<feature type="transmembrane region" description="Helical" evidence="1">
    <location>
        <begin position="55"/>
        <end position="73"/>
    </location>
</feature>
<evidence type="ECO:0000256" key="1">
    <source>
        <dbReference type="SAM" id="Phobius"/>
    </source>
</evidence>
<dbReference type="AlphaFoldDB" id="A0A0F9UC37"/>
<feature type="transmembrane region" description="Helical" evidence="1">
    <location>
        <begin position="27"/>
        <end position="43"/>
    </location>
</feature>
<proteinExistence type="predicted"/>
<keyword evidence="1" id="KW-0472">Membrane</keyword>
<dbReference type="EMBL" id="LAZR01000107">
    <property type="protein sequence ID" value="KKN90745.1"/>
    <property type="molecule type" value="Genomic_DNA"/>
</dbReference>
<name>A0A0F9UC37_9ZZZZ</name>
<protein>
    <submittedName>
        <fullName evidence="2">Uncharacterized protein</fullName>
    </submittedName>
</protein>